<proteinExistence type="predicted"/>
<dbReference type="HOGENOM" id="CLU_3263824_0_0_2"/>
<sequence length="41" mass="5145">MPDFPLFFLITVVYHHSPFHMIRKKIIIDFYHWWNPAMEIL</sequence>
<reference evidence="1 2" key="1">
    <citation type="journal article" date="2015" name="Genome Announc.">
        <title>Complete Genome Sequence of Methanosphaerula palustris E1-9CT, a Hydrogenotrophic Methanogen Isolated from a Minerotrophic Fen Peatland.</title>
        <authorList>
            <person name="Cadillo-Quiroz H."/>
            <person name="Browne P."/>
            <person name="Kyrpides N."/>
            <person name="Woyke T."/>
            <person name="Goodwin L."/>
            <person name="Detter C."/>
            <person name="Yavitt J.B."/>
            <person name="Zinder S.H."/>
        </authorList>
    </citation>
    <scope>NUCLEOTIDE SEQUENCE [LARGE SCALE GENOMIC DNA]</scope>
    <source>
        <strain evidence="2">ATCC BAA-1556 / DSM 19958 / E1-9c</strain>
    </source>
</reference>
<keyword evidence="2" id="KW-1185">Reference proteome</keyword>
<evidence type="ECO:0000313" key="2">
    <source>
        <dbReference type="Proteomes" id="UP000002457"/>
    </source>
</evidence>
<dbReference type="STRING" id="521011.Mpal_0786"/>
<gene>
    <name evidence="1" type="ordered locus">Mpal_0786</name>
</gene>
<dbReference type="EMBL" id="CP001338">
    <property type="protein sequence ID" value="ACL16148.1"/>
    <property type="molecule type" value="Genomic_DNA"/>
</dbReference>
<evidence type="ECO:0000313" key="1">
    <source>
        <dbReference type="EMBL" id="ACL16148.1"/>
    </source>
</evidence>
<organism evidence="1 2">
    <name type="scientific">Methanosphaerula palustris (strain ATCC BAA-1556 / DSM 19958 / E1-9c)</name>
    <dbReference type="NCBI Taxonomy" id="521011"/>
    <lineage>
        <taxon>Archaea</taxon>
        <taxon>Methanobacteriati</taxon>
        <taxon>Methanobacteriota</taxon>
        <taxon>Stenosarchaea group</taxon>
        <taxon>Methanomicrobia</taxon>
        <taxon>Methanomicrobiales</taxon>
        <taxon>Methanoregulaceae</taxon>
        <taxon>Methanosphaerula</taxon>
    </lineage>
</organism>
<dbReference type="Proteomes" id="UP000002457">
    <property type="component" value="Chromosome"/>
</dbReference>
<protein>
    <submittedName>
        <fullName evidence="1">Uncharacterized protein</fullName>
    </submittedName>
</protein>
<accession>B8GG74</accession>
<dbReference type="AlphaFoldDB" id="B8GG74"/>
<name>B8GG74_METPE</name>
<dbReference type="KEGG" id="mpl:Mpal_0786"/>